<dbReference type="GO" id="GO:0005737">
    <property type="term" value="C:cytoplasm"/>
    <property type="evidence" value="ECO:0007669"/>
    <property type="project" value="UniProtKB-SubCell"/>
</dbReference>
<keyword evidence="10" id="KW-0963">Cytoplasm</keyword>
<feature type="site" description="Cleavage; by autolysis" evidence="10">
    <location>
        <begin position="195"/>
        <end position="196"/>
    </location>
</feature>
<dbReference type="UniPathway" id="UPA00068">
    <property type="reaction ID" value="UER00106"/>
</dbReference>
<evidence type="ECO:0000256" key="1">
    <source>
        <dbReference type="ARBA" id="ARBA00006774"/>
    </source>
</evidence>
<comment type="subcellular location">
    <subcellularLocation>
        <location evidence="10">Cytoplasm</location>
    </subcellularLocation>
</comment>
<dbReference type="AlphaFoldDB" id="A0A1I7KH90"/>
<evidence type="ECO:0000256" key="2">
    <source>
        <dbReference type="ARBA" id="ARBA00011475"/>
    </source>
</evidence>
<name>A0A1I7KH90_9BACL</name>
<dbReference type="CDD" id="cd02152">
    <property type="entry name" value="OAT"/>
    <property type="match status" value="1"/>
</dbReference>
<feature type="active site" description="Nucleophile" evidence="10">
    <location>
        <position position="196"/>
    </location>
</feature>
<evidence type="ECO:0000256" key="5">
    <source>
        <dbReference type="ARBA" id="ARBA00022679"/>
    </source>
</evidence>
<organism evidence="11 12">
    <name type="scientific">Alicyclobacillus macrosporangiidus</name>
    <dbReference type="NCBI Taxonomy" id="392015"/>
    <lineage>
        <taxon>Bacteria</taxon>
        <taxon>Bacillati</taxon>
        <taxon>Bacillota</taxon>
        <taxon>Bacilli</taxon>
        <taxon>Bacillales</taxon>
        <taxon>Alicyclobacillaceae</taxon>
        <taxon>Alicyclobacillus</taxon>
    </lineage>
</organism>
<feature type="site" description="Involved in the stabilization of negative charge on the oxyanion by the formation of the oxyanion hole" evidence="10">
    <location>
        <position position="120"/>
    </location>
</feature>
<dbReference type="Gene3D" id="3.60.70.12">
    <property type="entry name" value="L-amino peptidase D-ALA esterase/amidase"/>
    <property type="match status" value="1"/>
</dbReference>
<feature type="binding site" evidence="10">
    <location>
        <position position="196"/>
    </location>
    <ligand>
        <name>substrate</name>
    </ligand>
</feature>
<dbReference type="RefSeq" id="WP_074954180.1">
    <property type="nucleotide sequence ID" value="NZ_FPBV01000016.1"/>
</dbReference>
<dbReference type="EMBL" id="FPBV01000016">
    <property type="protein sequence ID" value="SFU96807.1"/>
    <property type="molecule type" value="Genomic_DNA"/>
</dbReference>
<dbReference type="NCBIfam" id="TIGR00120">
    <property type="entry name" value="ArgJ"/>
    <property type="match status" value="1"/>
</dbReference>
<dbReference type="Proteomes" id="UP000183508">
    <property type="component" value="Unassembled WGS sequence"/>
</dbReference>
<sequence length="413" mass="42739">MDIMPGGVTSPKGFRASGAHIGIKAVKAEGVAPPKDLAVLVSDAPAVVAAAFTTNRVKAAPVLWSQRVVARQAPVRAVVVNSGNANACTGDRGLEDAIRMGEATAEALGVEAEEVLVASTGVIGVPLPMDVVLRGIPQVCSALAATPEAGEACAEAIRTTDTFTKQAAVRMEIGGQVVTIGGMAKGSGMIHPNMATMLAFLTTDAAISREMLNRALKASVIDSYNMISVDGDTSTNDTVAVLANGLAGNPVIAEDGPDFAAFCAALHALNTHLAKLIVRDGEGATKLMEVVVRGAADVDAARRLARSVTTSNLVKAALFGADANWGRVLAAMGYSGAPFDPAGVHIRFTSPGGSVTLMEDGEPLPFDEDQALQVLRESEVRVEIDLADGDAQAIAWGCDLTYDYVRINGEYRT</sequence>
<dbReference type="OrthoDB" id="9804242at2"/>
<feature type="binding site" evidence="10">
    <location>
        <position position="282"/>
    </location>
    <ligand>
        <name>substrate</name>
    </ligand>
</feature>
<dbReference type="PANTHER" id="PTHR23100">
    <property type="entry name" value="ARGININE BIOSYNTHESIS BIFUNCTIONAL PROTEIN ARGJ"/>
    <property type="match status" value="1"/>
</dbReference>
<keyword evidence="12" id="KW-1185">Reference proteome</keyword>
<dbReference type="InterPro" id="IPR016117">
    <property type="entry name" value="ArgJ-like_dom_sf"/>
</dbReference>
<dbReference type="eggNOG" id="COG1364">
    <property type="taxonomic scope" value="Bacteria"/>
</dbReference>
<dbReference type="GO" id="GO:0006592">
    <property type="term" value="P:ornithine biosynthetic process"/>
    <property type="evidence" value="ECO:0007669"/>
    <property type="project" value="TreeGrafter"/>
</dbReference>
<evidence type="ECO:0000256" key="7">
    <source>
        <dbReference type="ARBA" id="ARBA00023268"/>
    </source>
</evidence>
<feature type="chain" id="PRO_5023477349" description="Arginine biosynthesis bifunctional protein ArgJ beta chain" evidence="10">
    <location>
        <begin position="196"/>
        <end position="413"/>
    </location>
</feature>
<keyword evidence="8 10" id="KW-0012">Acyltransferase</keyword>
<dbReference type="HAMAP" id="MF_01106">
    <property type="entry name" value="ArgJ"/>
    <property type="match status" value="1"/>
</dbReference>
<dbReference type="Gene3D" id="3.10.20.340">
    <property type="entry name" value="ArgJ beta chain, C-terminal domain"/>
    <property type="match status" value="1"/>
</dbReference>
<evidence type="ECO:0000256" key="9">
    <source>
        <dbReference type="ARBA" id="ARBA00049439"/>
    </source>
</evidence>
<keyword evidence="4 10" id="KW-0028">Amino-acid biosynthesis</keyword>
<keyword evidence="6 10" id="KW-0068">Autocatalytic cleavage</keyword>
<evidence type="ECO:0000256" key="10">
    <source>
        <dbReference type="HAMAP-Rule" id="MF_01106"/>
    </source>
</evidence>
<comment type="subunit">
    <text evidence="2 10">Heterotetramer of two alpha and two beta chains.</text>
</comment>
<evidence type="ECO:0000313" key="11">
    <source>
        <dbReference type="EMBL" id="SFU96807.1"/>
    </source>
</evidence>
<comment type="catalytic activity">
    <reaction evidence="10">
        <text>L-glutamate + acetyl-CoA = N-acetyl-L-glutamate + CoA + H(+)</text>
        <dbReference type="Rhea" id="RHEA:24292"/>
        <dbReference type="ChEBI" id="CHEBI:15378"/>
        <dbReference type="ChEBI" id="CHEBI:29985"/>
        <dbReference type="ChEBI" id="CHEBI:44337"/>
        <dbReference type="ChEBI" id="CHEBI:57287"/>
        <dbReference type="ChEBI" id="CHEBI:57288"/>
        <dbReference type="EC" id="2.3.1.1"/>
    </reaction>
</comment>
<keyword evidence="3 10" id="KW-0055">Arginine biosynthesis</keyword>
<dbReference type="FunFam" id="3.10.20.340:FF:000001">
    <property type="entry name" value="Arginine biosynthesis bifunctional protein ArgJ, chloroplastic"/>
    <property type="match status" value="1"/>
</dbReference>
<feature type="binding site" evidence="10">
    <location>
        <position position="413"/>
    </location>
    <ligand>
        <name>substrate</name>
    </ligand>
</feature>
<dbReference type="PANTHER" id="PTHR23100:SF0">
    <property type="entry name" value="ARGININE BIOSYNTHESIS BIFUNCTIONAL PROTEIN ARGJ, MITOCHONDRIAL"/>
    <property type="match status" value="1"/>
</dbReference>
<dbReference type="NCBIfam" id="NF003802">
    <property type="entry name" value="PRK05388.1"/>
    <property type="match status" value="1"/>
</dbReference>
<comment type="pathway">
    <text evidence="10">Amino-acid biosynthesis; L-arginine biosynthesis; N(2)-acetyl-L-ornithine from L-glutamate: step 1/4.</text>
</comment>
<dbReference type="GO" id="GO:0004358">
    <property type="term" value="F:L-glutamate N-acetyltransferase activity, acting on acetyl-L-ornithine as donor"/>
    <property type="evidence" value="ECO:0007669"/>
    <property type="project" value="UniProtKB-UniRule"/>
</dbReference>
<dbReference type="EC" id="2.3.1.1" evidence="10"/>
<proteinExistence type="inferred from homology"/>
<dbReference type="SUPFAM" id="SSF56266">
    <property type="entry name" value="DmpA/ArgJ-like"/>
    <property type="match status" value="1"/>
</dbReference>
<dbReference type="GO" id="GO:0004042">
    <property type="term" value="F:L-glutamate N-acetyltransferase activity"/>
    <property type="evidence" value="ECO:0007669"/>
    <property type="project" value="UniProtKB-UniRule"/>
</dbReference>
<evidence type="ECO:0000256" key="6">
    <source>
        <dbReference type="ARBA" id="ARBA00022813"/>
    </source>
</evidence>
<dbReference type="FunFam" id="3.60.70.12:FF:000001">
    <property type="entry name" value="Arginine biosynthesis bifunctional protein ArgJ, chloroplastic"/>
    <property type="match status" value="1"/>
</dbReference>
<keyword evidence="5 10" id="KW-0808">Transferase</keyword>
<dbReference type="GO" id="GO:0006526">
    <property type="term" value="P:L-arginine biosynthetic process"/>
    <property type="evidence" value="ECO:0007669"/>
    <property type="project" value="UniProtKB-UniRule"/>
</dbReference>
<feature type="chain" id="PRO_5023477350" description="Arginine biosynthesis bifunctional protein ArgJ alpha chain" evidence="10">
    <location>
        <begin position="1"/>
        <end position="195"/>
    </location>
</feature>
<dbReference type="InterPro" id="IPR042195">
    <property type="entry name" value="ArgJ_beta_C"/>
</dbReference>
<reference evidence="12" key="1">
    <citation type="submission" date="2016-10" db="EMBL/GenBank/DDBJ databases">
        <authorList>
            <person name="Varghese N."/>
        </authorList>
    </citation>
    <scope>NUCLEOTIDE SEQUENCE [LARGE SCALE GENOMIC DNA]</scope>
    <source>
        <strain evidence="12">DSM 17980</strain>
    </source>
</reference>
<evidence type="ECO:0000256" key="4">
    <source>
        <dbReference type="ARBA" id="ARBA00022605"/>
    </source>
</evidence>
<protein>
    <recommendedName>
        <fullName evidence="10">Arginine biosynthesis bifunctional protein ArgJ</fullName>
    </recommendedName>
    <domain>
        <recommendedName>
            <fullName evidence="10">Glutamate N-acetyltransferase</fullName>
            <ecNumber evidence="10">2.3.1.35</ecNumber>
        </recommendedName>
        <alternativeName>
            <fullName evidence="10">Ornithine acetyltransferase</fullName>
            <shortName evidence="10">OATase</shortName>
        </alternativeName>
        <alternativeName>
            <fullName evidence="10">Ornithine transacetylase</fullName>
        </alternativeName>
    </domain>
    <domain>
        <recommendedName>
            <fullName evidence="10">Amino-acid acetyltransferase</fullName>
            <ecNumber evidence="10">2.3.1.1</ecNumber>
        </recommendedName>
        <alternativeName>
            <fullName evidence="10">N-acetylglutamate synthase</fullName>
            <shortName evidence="10">AGSase</shortName>
        </alternativeName>
    </domain>
    <component>
        <recommendedName>
            <fullName evidence="10">Arginine biosynthesis bifunctional protein ArgJ alpha chain</fullName>
        </recommendedName>
    </component>
    <component>
        <recommendedName>
            <fullName evidence="10">Arginine biosynthesis bifunctional protein ArgJ beta chain</fullName>
        </recommendedName>
    </component>
</protein>
<comment type="function">
    <text evidence="10">Catalyzes two activities which are involved in the cyclic version of arginine biosynthesis: the synthesis of N-acetylglutamate from glutamate and acetyl-CoA as the acetyl donor, and of ornithine by transacetylation between N(2)-acetylornithine and glutamate.</text>
</comment>
<feature type="binding site" evidence="10">
    <location>
        <position position="185"/>
    </location>
    <ligand>
        <name>substrate</name>
    </ligand>
</feature>
<accession>A0A1I7KH90</accession>
<dbReference type="InterPro" id="IPR002813">
    <property type="entry name" value="Arg_biosynth_ArgJ"/>
</dbReference>
<feature type="binding site" evidence="10">
    <location>
        <position position="408"/>
    </location>
    <ligand>
        <name>substrate</name>
    </ligand>
</feature>
<keyword evidence="7 10" id="KW-0511">Multifunctional enzyme</keyword>
<comment type="catalytic activity">
    <reaction evidence="9 10">
        <text>N(2)-acetyl-L-ornithine + L-glutamate = N-acetyl-L-glutamate + L-ornithine</text>
        <dbReference type="Rhea" id="RHEA:15349"/>
        <dbReference type="ChEBI" id="CHEBI:29985"/>
        <dbReference type="ChEBI" id="CHEBI:44337"/>
        <dbReference type="ChEBI" id="CHEBI:46911"/>
        <dbReference type="ChEBI" id="CHEBI:57805"/>
        <dbReference type="EC" id="2.3.1.35"/>
    </reaction>
</comment>
<comment type="pathway">
    <text evidence="10">Amino-acid biosynthesis; L-arginine biosynthesis; L-ornithine and N-acetyl-L-glutamate from L-glutamate and N(2)-acetyl-L-ornithine (cyclic): step 1/1.</text>
</comment>
<evidence type="ECO:0000256" key="8">
    <source>
        <dbReference type="ARBA" id="ARBA00023315"/>
    </source>
</evidence>
<dbReference type="Pfam" id="PF01960">
    <property type="entry name" value="ArgJ"/>
    <property type="match status" value="1"/>
</dbReference>
<gene>
    <name evidence="10" type="primary">argJ</name>
    <name evidence="11" type="ORF">SAMN05421543_11615</name>
</gene>
<comment type="similarity">
    <text evidence="1 10">Belongs to the ArgJ family.</text>
</comment>
<dbReference type="EC" id="2.3.1.35" evidence="10"/>
<dbReference type="STRING" id="392015.SAMN05421543_11615"/>
<feature type="binding site" evidence="10">
    <location>
        <position position="159"/>
    </location>
    <ligand>
        <name>substrate</name>
    </ligand>
</feature>
<evidence type="ECO:0000313" key="12">
    <source>
        <dbReference type="Proteomes" id="UP000183508"/>
    </source>
</evidence>
<feature type="site" description="Involved in the stabilization of negative charge on the oxyanion by the formation of the oxyanion hole" evidence="10">
    <location>
        <position position="121"/>
    </location>
</feature>
<evidence type="ECO:0000256" key="3">
    <source>
        <dbReference type="ARBA" id="ARBA00022571"/>
    </source>
</evidence>